<evidence type="ECO:0000313" key="8">
    <source>
        <dbReference type="Proteomes" id="UP000234950"/>
    </source>
</evidence>
<dbReference type="CDD" id="cd06261">
    <property type="entry name" value="TM_PBP2"/>
    <property type="match status" value="1"/>
</dbReference>
<dbReference type="Gene3D" id="1.10.3720.10">
    <property type="entry name" value="MetI-like"/>
    <property type="match status" value="1"/>
</dbReference>
<accession>A0A2N5H656</accession>
<dbReference type="AlphaFoldDB" id="A0A2N5H656"/>
<dbReference type="EMBL" id="PGVE01000109">
    <property type="protein sequence ID" value="PLS00986.1"/>
    <property type="molecule type" value="Genomic_DNA"/>
</dbReference>
<feature type="transmembrane region" description="Helical" evidence="6">
    <location>
        <begin position="119"/>
        <end position="144"/>
    </location>
</feature>
<evidence type="ECO:0000256" key="1">
    <source>
        <dbReference type="ARBA" id="ARBA00004141"/>
    </source>
</evidence>
<organism evidence="7 8">
    <name type="scientific">Neobacillus cucumis</name>
    <dbReference type="NCBI Taxonomy" id="1740721"/>
    <lineage>
        <taxon>Bacteria</taxon>
        <taxon>Bacillati</taxon>
        <taxon>Bacillota</taxon>
        <taxon>Bacilli</taxon>
        <taxon>Bacillales</taxon>
        <taxon>Bacillaceae</taxon>
        <taxon>Neobacillus</taxon>
    </lineage>
</organism>
<dbReference type="InterPro" id="IPR000515">
    <property type="entry name" value="MetI-like"/>
</dbReference>
<dbReference type="RefSeq" id="WP_101652482.1">
    <property type="nucleotide sequence ID" value="NZ_PGVE01000109.1"/>
</dbReference>
<comment type="subcellular location">
    <subcellularLocation>
        <location evidence="1">Membrane</location>
        <topology evidence="1">Multi-pass membrane protein</topology>
    </subcellularLocation>
</comment>
<keyword evidence="2" id="KW-0813">Transport</keyword>
<feature type="transmembrane region" description="Helical" evidence="6">
    <location>
        <begin position="156"/>
        <end position="174"/>
    </location>
</feature>
<keyword evidence="8" id="KW-1185">Reference proteome</keyword>
<feature type="transmembrane region" description="Helical" evidence="6">
    <location>
        <begin position="276"/>
        <end position="296"/>
    </location>
</feature>
<protein>
    <submittedName>
        <fullName evidence="7">Peptide ABC transporter permease</fullName>
    </submittedName>
</protein>
<feature type="transmembrane region" description="Helical" evidence="6">
    <location>
        <begin position="227"/>
        <end position="245"/>
    </location>
</feature>
<proteinExistence type="predicted"/>
<dbReference type="SUPFAM" id="SSF161098">
    <property type="entry name" value="MetI-like"/>
    <property type="match status" value="1"/>
</dbReference>
<feature type="transmembrane region" description="Helical" evidence="6">
    <location>
        <begin position="12"/>
        <end position="31"/>
    </location>
</feature>
<keyword evidence="4 6" id="KW-1133">Transmembrane helix</keyword>
<evidence type="ECO:0000313" key="7">
    <source>
        <dbReference type="EMBL" id="PLS00986.1"/>
    </source>
</evidence>
<evidence type="ECO:0000256" key="5">
    <source>
        <dbReference type="ARBA" id="ARBA00023136"/>
    </source>
</evidence>
<dbReference type="PANTHER" id="PTHR43839:SF3">
    <property type="entry name" value="OLIGOPEPTIDE ABC TRANSPORTER, PERMEASE PROTEIN"/>
    <property type="match status" value="1"/>
</dbReference>
<sequence>MLRFLLKKKRFLFSAIFLITLFTLSILNTVLNNGEIAQVKFHSDKKGNIIDTPTYPPFTVFLSGTDRYGYSLGHTMVEGAKWTIGIVIIVVIFRMLISILLSSFIYSLNHRIYNNIKTLFEPISVVPQTIIAYFILHSVLWMTIDGFKNPFWERALFETFILVIIAIPTLTIHLSTEMRLVNNETFIEASKILGSNKPYIFFKHIIPHVYEKWILLFGQQFIQSLQLLAHLGFMELFFGGTYVPYGAAADEPPHSVSYEWSGVIGGNISYLYTDSWIILVPIGFFIVTAVSVALINDSIKAYFHSKTMVQLKKSTN</sequence>
<evidence type="ECO:0000256" key="4">
    <source>
        <dbReference type="ARBA" id="ARBA00022989"/>
    </source>
</evidence>
<keyword evidence="5 6" id="KW-0472">Membrane</keyword>
<dbReference type="OrthoDB" id="2351941at2"/>
<evidence type="ECO:0000256" key="2">
    <source>
        <dbReference type="ARBA" id="ARBA00022448"/>
    </source>
</evidence>
<comment type="caution">
    <text evidence="7">The sequence shown here is derived from an EMBL/GenBank/DDBJ whole genome shotgun (WGS) entry which is preliminary data.</text>
</comment>
<keyword evidence="3 6" id="KW-0812">Transmembrane</keyword>
<dbReference type="Proteomes" id="UP000234950">
    <property type="component" value="Unassembled WGS sequence"/>
</dbReference>
<evidence type="ECO:0000256" key="6">
    <source>
        <dbReference type="SAM" id="Phobius"/>
    </source>
</evidence>
<dbReference type="GO" id="GO:0055085">
    <property type="term" value="P:transmembrane transport"/>
    <property type="evidence" value="ECO:0007669"/>
    <property type="project" value="InterPro"/>
</dbReference>
<gene>
    <name evidence="7" type="ORF">CVD27_27630</name>
</gene>
<feature type="transmembrane region" description="Helical" evidence="6">
    <location>
        <begin position="82"/>
        <end position="107"/>
    </location>
</feature>
<reference evidence="7 8" key="1">
    <citation type="submission" date="2017-11" db="EMBL/GenBank/DDBJ databases">
        <title>Comparitive Functional Genomics of Dry Heat Resistant strains isolated from the Viking Spacecraft.</title>
        <authorList>
            <person name="Seuylemezian A."/>
            <person name="Cooper K."/>
            <person name="Vaishampayan P."/>
        </authorList>
    </citation>
    <scope>NUCLEOTIDE SEQUENCE [LARGE SCALE GENOMIC DNA]</scope>
    <source>
        <strain evidence="7 8">V32-6</strain>
    </source>
</reference>
<dbReference type="GO" id="GO:0016020">
    <property type="term" value="C:membrane"/>
    <property type="evidence" value="ECO:0007669"/>
    <property type="project" value="UniProtKB-SubCell"/>
</dbReference>
<dbReference type="PANTHER" id="PTHR43839">
    <property type="entry name" value="OPPC IN A BINDING PROTEIN-DEPENDENT TRANSPORT SYSTEM"/>
    <property type="match status" value="1"/>
</dbReference>
<dbReference type="InterPro" id="IPR035906">
    <property type="entry name" value="MetI-like_sf"/>
</dbReference>
<name>A0A2N5H656_9BACI</name>
<evidence type="ECO:0000256" key="3">
    <source>
        <dbReference type="ARBA" id="ARBA00022692"/>
    </source>
</evidence>